<evidence type="ECO:0000256" key="6">
    <source>
        <dbReference type="ARBA" id="ARBA00031828"/>
    </source>
</evidence>
<dbReference type="EMBL" id="SNXZ01000004">
    <property type="protein sequence ID" value="TDP96723.1"/>
    <property type="molecule type" value="Genomic_DNA"/>
</dbReference>
<dbReference type="RefSeq" id="WP_133852039.1">
    <property type="nucleotide sequence ID" value="NZ_SNXZ01000004.1"/>
</dbReference>
<dbReference type="GO" id="GO:0005975">
    <property type="term" value="P:carbohydrate metabolic process"/>
    <property type="evidence" value="ECO:0007669"/>
    <property type="project" value="InterPro"/>
</dbReference>
<dbReference type="GO" id="GO:0005737">
    <property type="term" value="C:cytoplasm"/>
    <property type="evidence" value="ECO:0007669"/>
    <property type="project" value="UniProtKB-SubCell"/>
</dbReference>
<feature type="binding site" evidence="10">
    <location>
        <position position="123"/>
    </location>
    <ligand>
        <name>Mg(2+)</name>
        <dbReference type="ChEBI" id="CHEBI:18420"/>
    </ligand>
</feature>
<sequence length="176" mass="18216">MAVRAILFDRDGTLVHDVPYNGDPAAVRPVHAAARALALARMHGLRTGVVTNQSGIGRGLLTTAQVDAVHQRVDELLGRFDTWQVCPHHPHDGCRCRKPAPGLVLDACAALGVPPAATVVIGDIGADVRAALAAGARPILVPTPVTRADEVEAAPEVAPDLLEAVRLALAPAGVPT</sequence>
<gene>
    <name evidence="11" type="ORF">EV186_104711</name>
</gene>
<keyword evidence="12" id="KW-1185">Reference proteome</keyword>
<feature type="binding site" evidence="10">
    <location>
        <position position="88"/>
    </location>
    <ligand>
        <name>Zn(2+)</name>
        <dbReference type="ChEBI" id="CHEBI:29105"/>
    </ligand>
</feature>
<comment type="similarity">
    <text evidence="7">Belongs to the gmhB family.</text>
</comment>
<keyword evidence="4 7" id="KW-0378">Hydrolase</keyword>
<feature type="site" description="Stabilizes the phosphoryl group" evidence="9">
    <location>
        <position position="51"/>
    </location>
</feature>
<feature type="site" description="Stabilizes the phosphoryl group" evidence="9">
    <location>
        <position position="98"/>
    </location>
</feature>
<dbReference type="Proteomes" id="UP000295444">
    <property type="component" value="Unassembled WGS sequence"/>
</dbReference>
<keyword evidence="10" id="KW-0460">Magnesium</keyword>
<dbReference type="PANTHER" id="PTHR42891:SF1">
    <property type="entry name" value="D-GLYCERO-BETA-D-MANNO-HEPTOSE-1,7-BISPHOSPHATE 7-PHOSPHATASE"/>
    <property type="match status" value="1"/>
</dbReference>
<dbReference type="OrthoDB" id="9781367at2"/>
<feature type="active site" description="Nucleophile" evidence="8">
    <location>
        <position position="9"/>
    </location>
</feature>
<dbReference type="NCBIfam" id="TIGR01656">
    <property type="entry name" value="Histidinol-ppas"/>
    <property type="match status" value="1"/>
</dbReference>
<feature type="binding site" evidence="10">
    <location>
        <position position="9"/>
    </location>
    <ligand>
        <name>Mg(2+)</name>
        <dbReference type="ChEBI" id="CHEBI:18420"/>
    </ligand>
</feature>
<evidence type="ECO:0000256" key="4">
    <source>
        <dbReference type="ARBA" id="ARBA00022801"/>
    </source>
</evidence>
<feature type="site" description="Contributes to substrate recognition" evidence="9">
    <location>
        <position position="97"/>
    </location>
</feature>
<keyword evidence="3 10" id="KW-0479">Metal-binding</keyword>
<dbReference type="PIRSF" id="PIRSF004682">
    <property type="entry name" value="GmhB"/>
    <property type="match status" value="1"/>
</dbReference>
<dbReference type="Gene3D" id="3.40.50.1000">
    <property type="entry name" value="HAD superfamily/HAD-like"/>
    <property type="match status" value="1"/>
</dbReference>
<evidence type="ECO:0000313" key="12">
    <source>
        <dbReference type="Proteomes" id="UP000295444"/>
    </source>
</evidence>
<organism evidence="11 12">
    <name type="scientific">Labedaea rhizosphaerae</name>
    <dbReference type="NCBI Taxonomy" id="598644"/>
    <lineage>
        <taxon>Bacteria</taxon>
        <taxon>Bacillati</taxon>
        <taxon>Actinomycetota</taxon>
        <taxon>Actinomycetes</taxon>
        <taxon>Pseudonocardiales</taxon>
        <taxon>Pseudonocardiaceae</taxon>
        <taxon>Labedaea</taxon>
    </lineage>
</organism>
<feature type="binding site" evidence="10">
    <location>
        <position position="96"/>
    </location>
    <ligand>
        <name>Zn(2+)</name>
        <dbReference type="ChEBI" id="CHEBI:29105"/>
    </ligand>
</feature>
<evidence type="ECO:0000256" key="7">
    <source>
        <dbReference type="PIRNR" id="PIRNR004682"/>
    </source>
</evidence>
<dbReference type="Pfam" id="PF13242">
    <property type="entry name" value="Hydrolase_like"/>
    <property type="match status" value="1"/>
</dbReference>
<keyword evidence="2 7" id="KW-0963">Cytoplasm</keyword>
<dbReference type="AlphaFoldDB" id="A0A4R6SB11"/>
<keyword evidence="10" id="KW-0862">Zinc</keyword>
<dbReference type="GO" id="GO:0016791">
    <property type="term" value="F:phosphatase activity"/>
    <property type="evidence" value="ECO:0007669"/>
    <property type="project" value="InterPro"/>
</dbReference>
<dbReference type="PANTHER" id="PTHR42891">
    <property type="entry name" value="D-GLYCERO-BETA-D-MANNO-HEPTOSE-1,7-BISPHOSPHATE 7-PHOSPHATASE"/>
    <property type="match status" value="1"/>
</dbReference>
<dbReference type="InterPro" id="IPR004446">
    <property type="entry name" value="Heptose_bisP_phosphatase"/>
</dbReference>
<evidence type="ECO:0000313" key="11">
    <source>
        <dbReference type="EMBL" id="TDP96723.1"/>
    </source>
</evidence>
<evidence type="ECO:0000256" key="8">
    <source>
        <dbReference type="PIRSR" id="PIRSR004682-1"/>
    </source>
</evidence>
<comment type="subcellular location">
    <subcellularLocation>
        <location evidence="1 7">Cytoplasm</location>
    </subcellularLocation>
</comment>
<feature type="binding site" evidence="10">
    <location>
        <position position="86"/>
    </location>
    <ligand>
        <name>Zn(2+)</name>
        <dbReference type="ChEBI" id="CHEBI:29105"/>
    </ligand>
</feature>
<evidence type="ECO:0000256" key="3">
    <source>
        <dbReference type="ARBA" id="ARBA00022723"/>
    </source>
</evidence>
<comment type="cofactor">
    <cofactor evidence="10">
        <name>Zn(2+)</name>
        <dbReference type="ChEBI" id="CHEBI:29105"/>
    </cofactor>
</comment>
<dbReference type="InterPro" id="IPR023214">
    <property type="entry name" value="HAD_sf"/>
</dbReference>
<dbReference type="InterPro" id="IPR036412">
    <property type="entry name" value="HAD-like_sf"/>
</dbReference>
<name>A0A4R6SB11_LABRH</name>
<feature type="binding site" evidence="10">
    <location>
        <position position="11"/>
    </location>
    <ligand>
        <name>Mg(2+)</name>
        <dbReference type="ChEBI" id="CHEBI:18420"/>
    </ligand>
</feature>
<dbReference type="InterPro" id="IPR006549">
    <property type="entry name" value="HAD-SF_hydro_IIIA"/>
</dbReference>
<comment type="caution">
    <text evidence="11">The sequence shown here is derived from an EMBL/GenBank/DDBJ whole genome shotgun (WGS) entry which is preliminary data.</text>
</comment>
<accession>A0A4R6SB11</accession>
<dbReference type="NCBIfam" id="TIGR01662">
    <property type="entry name" value="HAD-SF-IIIA"/>
    <property type="match status" value="1"/>
</dbReference>
<protein>
    <recommendedName>
        <fullName evidence="6 7">D,D-heptose 1,7-bisphosphate phosphatase</fullName>
        <ecNumber evidence="7">3.1.3.-</ecNumber>
    </recommendedName>
</protein>
<evidence type="ECO:0000256" key="5">
    <source>
        <dbReference type="ARBA" id="ARBA00023277"/>
    </source>
</evidence>
<comment type="cofactor">
    <cofactor evidence="10">
        <name>Mg(2+)</name>
        <dbReference type="ChEBI" id="CHEBI:18420"/>
    </cofactor>
</comment>
<evidence type="ECO:0000256" key="2">
    <source>
        <dbReference type="ARBA" id="ARBA00022490"/>
    </source>
</evidence>
<dbReference type="InterPro" id="IPR006543">
    <property type="entry name" value="Histidinol-phos"/>
</dbReference>
<feature type="active site" description="Nucleophile" evidence="8">
    <location>
        <position position="11"/>
    </location>
</feature>
<evidence type="ECO:0000256" key="9">
    <source>
        <dbReference type="PIRSR" id="PIRSR004682-3"/>
    </source>
</evidence>
<reference evidence="11 12" key="1">
    <citation type="submission" date="2019-03" db="EMBL/GenBank/DDBJ databases">
        <title>Genomic Encyclopedia of Type Strains, Phase IV (KMG-IV): sequencing the most valuable type-strain genomes for metagenomic binning, comparative biology and taxonomic classification.</title>
        <authorList>
            <person name="Goeker M."/>
        </authorList>
    </citation>
    <scope>NUCLEOTIDE SEQUENCE [LARGE SCALE GENOMIC DNA]</scope>
    <source>
        <strain evidence="11 12">DSM 45361</strain>
    </source>
</reference>
<dbReference type="EC" id="3.1.3.-" evidence="7"/>
<proteinExistence type="inferred from homology"/>
<dbReference type="GO" id="GO:0046872">
    <property type="term" value="F:metal ion binding"/>
    <property type="evidence" value="ECO:0007669"/>
    <property type="project" value="UniProtKB-KW"/>
</dbReference>
<dbReference type="SUPFAM" id="SSF56784">
    <property type="entry name" value="HAD-like"/>
    <property type="match status" value="1"/>
</dbReference>
<evidence type="ECO:0000256" key="1">
    <source>
        <dbReference type="ARBA" id="ARBA00004496"/>
    </source>
</evidence>
<evidence type="ECO:0000256" key="10">
    <source>
        <dbReference type="PIRSR" id="PIRSR004682-4"/>
    </source>
</evidence>
<feature type="binding site" evidence="10">
    <location>
        <position position="94"/>
    </location>
    <ligand>
        <name>Zn(2+)</name>
        <dbReference type="ChEBI" id="CHEBI:29105"/>
    </ligand>
</feature>
<keyword evidence="5 7" id="KW-0119">Carbohydrate metabolism</keyword>